<evidence type="ECO:0000313" key="2">
    <source>
        <dbReference type="EMBL" id="MFB9631947.1"/>
    </source>
</evidence>
<sequence>MFSVVTPATVARSYRFGPCAIMAVIALVAGCAAGVLVAASVADAMRDYRATHHQVAAQVVEEKAIVAQVSWQDEAGVEHTGQVRAPLDRVSGTRVRIWLDRQGRPAPRPFGPVEIVFGFLIAGTVAGGVTWSALWQVRSLAHWWVARKAVKDLDARWRDYARS</sequence>
<dbReference type="Proteomes" id="UP001589532">
    <property type="component" value="Unassembled WGS sequence"/>
</dbReference>
<proteinExistence type="predicted"/>
<feature type="transmembrane region" description="Helical" evidence="1">
    <location>
        <begin position="20"/>
        <end position="42"/>
    </location>
</feature>
<accession>A0ABV5SJT9</accession>
<name>A0ABV5SJT9_9ACTN</name>
<dbReference type="RefSeq" id="WP_344998997.1">
    <property type="nucleotide sequence ID" value="NZ_BAAAXV010000009.1"/>
</dbReference>
<dbReference type="EMBL" id="JBHMBW010000111">
    <property type="protein sequence ID" value="MFB9631947.1"/>
    <property type="molecule type" value="Genomic_DNA"/>
</dbReference>
<organism evidence="2 3">
    <name type="scientific">Nonomuraea helvata</name>
    <dbReference type="NCBI Taxonomy" id="37484"/>
    <lineage>
        <taxon>Bacteria</taxon>
        <taxon>Bacillati</taxon>
        <taxon>Actinomycetota</taxon>
        <taxon>Actinomycetes</taxon>
        <taxon>Streptosporangiales</taxon>
        <taxon>Streptosporangiaceae</taxon>
        <taxon>Nonomuraea</taxon>
    </lineage>
</organism>
<evidence type="ECO:0000313" key="3">
    <source>
        <dbReference type="Proteomes" id="UP001589532"/>
    </source>
</evidence>
<reference evidence="2 3" key="1">
    <citation type="submission" date="2024-09" db="EMBL/GenBank/DDBJ databases">
        <authorList>
            <person name="Sun Q."/>
            <person name="Mori K."/>
        </authorList>
    </citation>
    <scope>NUCLEOTIDE SEQUENCE [LARGE SCALE GENOMIC DNA]</scope>
    <source>
        <strain evidence="2 3">JCM 3143</strain>
    </source>
</reference>
<evidence type="ECO:0000256" key="1">
    <source>
        <dbReference type="SAM" id="Phobius"/>
    </source>
</evidence>
<gene>
    <name evidence="2" type="ORF">ACFFSA_53570</name>
</gene>
<keyword evidence="1" id="KW-0472">Membrane</keyword>
<keyword evidence="3" id="KW-1185">Reference proteome</keyword>
<keyword evidence="1" id="KW-1133">Transmembrane helix</keyword>
<protein>
    <recommendedName>
        <fullName evidence="4">Transmembrane protein</fullName>
    </recommendedName>
</protein>
<evidence type="ECO:0008006" key="4">
    <source>
        <dbReference type="Google" id="ProtNLM"/>
    </source>
</evidence>
<comment type="caution">
    <text evidence="2">The sequence shown here is derived from an EMBL/GenBank/DDBJ whole genome shotgun (WGS) entry which is preliminary data.</text>
</comment>
<keyword evidence="1" id="KW-0812">Transmembrane</keyword>
<feature type="transmembrane region" description="Helical" evidence="1">
    <location>
        <begin position="113"/>
        <end position="134"/>
    </location>
</feature>